<dbReference type="OrthoDB" id="1621678at2759"/>
<reference evidence="5 6" key="1">
    <citation type="journal article" date="2012" name="Science">
        <title>The Paleozoic origin of enzymatic lignin decomposition reconstructed from 31 fungal genomes.</title>
        <authorList>
            <person name="Floudas D."/>
            <person name="Binder M."/>
            <person name="Riley R."/>
            <person name="Barry K."/>
            <person name="Blanchette R.A."/>
            <person name="Henrissat B."/>
            <person name="Martinez A.T."/>
            <person name="Otillar R."/>
            <person name="Spatafora J.W."/>
            <person name="Yadav J.S."/>
            <person name="Aerts A."/>
            <person name="Benoit I."/>
            <person name="Boyd A."/>
            <person name="Carlson A."/>
            <person name="Copeland A."/>
            <person name="Coutinho P.M."/>
            <person name="de Vries R.P."/>
            <person name="Ferreira P."/>
            <person name="Findley K."/>
            <person name="Foster B."/>
            <person name="Gaskell J."/>
            <person name="Glotzer D."/>
            <person name="Gorecki P."/>
            <person name="Heitman J."/>
            <person name="Hesse C."/>
            <person name="Hori C."/>
            <person name="Igarashi K."/>
            <person name="Jurgens J.A."/>
            <person name="Kallen N."/>
            <person name="Kersten P."/>
            <person name="Kohler A."/>
            <person name="Kuees U."/>
            <person name="Kumar T.K.A."/>
            <person name="Kuo A."/>
            <person name="LaButti K."/>
            <person name="Larrondo L.F."/>
            <person name="Lindquist E."/>
            <person name="Ling A."/>
            <person name="Lombard V."/>
            <person name="Lucas S."/>
            <person name="Lundell T."/>
            <person name="Martin R."/>
            <person name="McLaughlin D.J."/>
            <person name="Morgenstern I."/>
            <person name="Morin E."/>
            <person name="Murat C."/>
            <person name="Nagy L.G."/>
            <person name="Nolan M."/>
            <person name="Ohm R.A."/>
            <person name="Patyshakuliyeva A."/>
            <person name="Rokas A."/>
            <person name="Ruiz-Duenas F.J."/>
            <person name="Sabat G."/>
            <person name="Salamov A."/>
            <person name="Samejima M."/>
            <person name="Schmutz J."/>
            <person name="Slot J.C."/>
            <person name="St John F."/>
            <person name="Stenlid J."/>
            <person name="Sun H."/>
            <person name="Sun S."/>
            <person name="Syed K."/>
            <person name="Tsang A."/>
            <person name="Wiebenga A."/>
            <person name="Young D."/>
            <person name="Pisabarro A."/>
            <person name="Eastwood D.C."/>
            <person name="Martin F."/>
            <person name="Cullen D."/>
            <person name="Grigoriev I.V."/>
            <person name="Hibbett D.S."/>
        </authorList>
    </citation>
    <scope>NUCLEOTIDE SEQUENCE</scope>
    <source>
        <strain evidence="6">FP-58527</strain>
    </source>
</reference>
<evidence type="ECO:0000313" key="6">
    <source>
        <dbReference type="Proteomes" id="UP000015241"/>
    </source>
</evidence>
<dbReference type="Gene3D" id="3.20.20.60">
    <property type="entry name" value="Phosphoenolpyruvate-binding domains"/>
    <property type="match status" value="1"/>
</dbReference>
<evidence type="ECO:0000313" key="5">
    <source>
        <dbReference type="EMBL" id="EPS98023.1"/>
    </source>
</evidence>
<evidence type="ECO:0000256" key="3">
    <source>
        <dbReference type="ARBA" id="ARBA00023239"/>
    </source>
</evidence>
<dbReference type="STRING" id="743788.S8E3M1"/>
<sequence>MTTHRLLEAFRASKPALGAWVTLPGIFNARVAATASPHISWLIIDCEHGMTSLQPGAAESIVAISALGPDAPSTMVRIPATGPSADGGTGWQIKYVLDAGAQGVLVPMVSTAAQAKSVVAAARFPPKGIRGFGSPFTQTAWGISVADYLAQANDGIVVMTQVETVDAVKNLDEILTVDGLDGVFIGPYDLSLAHGYPPPSPDPHPDVEVIIQDILRRSHAKGKKCAVYCTSGPQSAKRIEEGFDMINVTSDSGAMAQALAQSFAEAVGDHAATDKFRY</sequence>
<dbReference type="InterPro" id="IPR015813">
    <property type="entry name" value="Pyrv/PenolPyrv_kinase-like_dom"/>
</dbReference>
<comment type="similarity">
    <text evidence="1">Belongs to the HpcH/HpaI aldolase family.</text>
</comment>
<dbReference type="AlphaFoldDB" id="S8E3M1"/>
<name>S8E3M1_FOMSC</name>
<feature type="domain" description="HpcH/HpaI aldolase/citrate lyase" evidence="4">
    <location>
        <begin position="39"/>
        <end position="255"/>
    </location>
</feature>
<evidence type="ECO:0000256" key="2">
    <source>
        <dbReference type="ARBA" id="ARBA00022723"/>
    </source>
</evidence>
<dbReference type="InParanoid" id="S8E3M1"/>
<dbReference type="GO" id="GO:0046872">
    <property type="term" value="F:metal ion binding"/>
    <property type="evidence" value="ECO:0007669"/>
    <property type="project" value="UniProtKB-KW"/>
</dbReference>
<proteinExistence type="inferred from homology"/>
<dbReference type="InterPro" id="IPR040442">
    <property type="entry name" value="Pyrv_kinase-like_dom_sf"/>
</dbReference>
<dbReference type="InterPro" id="IPR050251">
    <property type="entry name" value="HpcH-HpaI_aldolase"/>
</dbReference>
<dbReference type="GO" id="GO:0016832">
    <property type="term" value="F:aldehyde-lyase activity"/>
    <property type="evidence" value="ECO:0007669"/>
    <property type="project" value="TreeGrafter"/>
</dbReference>
<dbReference type="eggNOG" id="ENOG502QR7H">
    <property type="taxonomic scope" value="Eukaryota"/>
</dbReference>
<dbReference type="SUPFAM" id="SSF51621">
    <property type="entry name" value="Phosphoenolpyruvate/pyruvate domain"/>
    <property type="match status" value="1"/>
</dbReference>
<dbReference type="HOGENOM" id="CLU_059964_3_0_1"/>
<dbReference type="InterPro" id="IPR005000">
    <property type="entry name" value="Aldolase/citrate-lyase_domain"/>
</dbReference>
<keyword evidence="2" id="KW-0479">Metal-binding</keyword>
<keyword evidence="6" id="KW-1185">Reference proteome</keyword>
<evidence type="ECO:0000259" key="4">
    <source>
        <dbReference type="Pfam" id="PF03328"/>
    </source>
</evidence>
<dbReference type="Proteomes" id="UP000015241">
    <property type="component" value="Unassembled WGS sequence"/>
</dbReference>
<dbReference type="Pfam" id="PF03328">
    <property type="entry name" value="HpcH_HpaI"/>
    <property type="match status" value="1"/>
</dbReference>
<dbReference type="PANTHER" id="PTHR30502:SF0">
    <property type="entry name" value="PHOSPHOENOLPYRUVATE CARBOXYLASE FAMILY PROTEIN"/>
    <property type="match status" value="1"/>
</dbReference>
<keyword evidence="3" id="KW-0456">Lyase</keyword>
<dbReference type="PANTHER" id="PTHR30502">
    <property type="entry name" value="2-KETO-3-DEOXY-L-RHAMNONATE ALDOLASE"/>
    <property type="match status" value="1"/>
</dbReference>
<accession>S8E3M1</accession>
<evidence type="ECO:0000256" key="1">
    <source>
        <dbReference type="ARBA" id="ARBA00005568"/>
    </source>
</evidence>
<dbReference type="GO" id="GO:0005737">
    <property type="term" value="C:cytoplasm"/>
    <property type="evidence" value="ECO:0007669"/>
    <property type="project" value="TreeGrafter"/>
</dbReference>
<gene>
    <name evidence="5" type="ORF">FOMPIDRAFT_1165948</name>
</gene>
<dbReference type="EMBL" id="KE504170">
    <property type="protein sequence ID" value="EPS98023.1"/>
    <property type="molecule type" value="Genomic_DNA"/>
</dbReference>
<organism evidence="5 6">
    <name type="scientific">Fomitopsis schrenkii</name>
    <name type="common">Brown rot fungus</name>
    <dbReference type="NCBI Taxonomy" id="2126942"/>
    <lineage>
        <taxon>Eukaryota</taxon>
        <taxon>Fungi</taxon>
        <taxon>Dikarya</taxon>
        <taxon>Basidiomycota</taxon>
        <taxon>Agaricomycotina</taxon>
        <taxon>Agaricomycetes</taxon>
        <taxon>Polyporales</taxon>
        <taxon>Fomitopsis</taxon>
    </lineage>
</organism>
<protein>
    <recommendedName>
        <fullName evidence="4">HpcH/HpaI aldolase/citrate lyase domain-containing protein</fullName>
    </recommendedName>
</protein>